<protein>
    <submittedName>
        <fullName evidence="1">Ferric-dicitrate binding protein FerR (Iron transport regulator)</fullName>
    </submittedName>
</protein>
<accession>A0ACC6KRI1</accession>
<dbReference type="Proteomes" id="UP001246858">
    <property type="component" value="Unassembled WGS sequence"/>
</dbReference>
<evidence type="ECO:0000313" key="2">
    <source>
        <dbReference type="Proteomes" id="UP001246858"/>
    </source>
</evidence>
<comment type="caution">
    <text evidence="1">The sequence shown here is derived from an EMBL/GenBank/DDBJ whole genome shotgun (WGS) entry which is preliminary data.</text>
</comment>
<evidence type="ECO:0000313" key="1">
    <source>
        <dbReference type="EMBL" id="MDR6781711.1"/>
    </source>
</evidence>
<reference evidence="1" key="1">
    <citation type="submission" date="2023-07" db="EMBL/GenBank/DDBJ databases">
        <title>Sorghum-associated microbial communities from plants grown in Nebraska, USA.</title>
        <authorList>
            <person name="Schachtman D."/>
        </authorList>
    </citation>
    <scope>NUCLEOTIDE SEQUENCE</scope>
    <source>
        <strain evidence="1">2697</strain>
    </source>
</reference>
<gene>
    <name evidence="1" type="ORF">J2X78_000263</name>
</gene>
<proteinExistence type="predicted"/>
<dbReference type="EMBL" id="JAVDTF010000001">
    <property type="protein sequence ID" value="MDR6781711.1"/>
    <property type="molecule type" value="Genomic_DNA"/>
</dbReference>
<organism evidence="1 2">
    <name type="scientific">Pedobacter africanus</name>
    <dbReference type="NCBI Taxonomy" id="151894"/>
    <lineage>
        <taxon>Bacteria</taxon>
        <taxon>Pseudomonadati</taxon>
        <taxon>Bacteroidota</taxon>
        <taxon>Sphingobacteriia</taxon>
        <taxon>Sphingobacteriales</taxon>
        <taxon>Sphingobacteriaceae</taxon>
        <taxon>Pedobacter</taxon>
    </lineage>
</organism>
<keyword evidence="2" id="KW-1185">Reference proteome</keyword>
<name>A0ACC6KRI1_9SPHI</name>
<sequence length="375" mass="41958">MEQDQINNLIAKYVQGTATDAELEELRNWYRNTAYQDALYPDEEQAVHRRMLARLEKEITPVPVKRRLLSHITVAASILLCLGIAFYFYGRRHEMPAEDKNRLSQDINPGGNKAVLTLANGDKVDLSDAQTGIVINTRDLMYNDGTKINLQSSSLQHTVANMMVSTPEGGTYQVILPDSTRVWLNAASALKFPSTFAEVQQRRVELSGEAYFEVARIKKGSGHLPFVVVSNNQEVEVLGTHFNVNAYPGDADTKTSLLEGLIRIKNGKGNSLLKPGQQAISNRRGIELVDGDAEDAIAWKNGYFMFDNEDLASIMVKVCRWYKVTASYEDEAVKNVKYYGTISRFEKISKVLSKLEVTGNLKFEVKGSTVKISHK</sequence>